<gene>
    <name evidence="10" type="ORF">SAMN06265355_12740</name>
</gene>
<evidence type="ECO:0000313" key="11">
    <source>
        <dbReference type="Proteomes" id="UP000198420"/>
    </source>
</evidence>
<evidence type="ECO:0000256" key="2">
    <source>
        <dbReference type="ARBA" id="ARBA00022475"/>
    </source>
</evidence>
<feature type="transmembrane region" description="Helical" evidence="8">
    <location>
        <begin position="174"/>
        <end position="196"/>
    </location>
</feature>
<feature type="transmembrane region" description="Helical" evidence="8">
    <location>
        <begin position="23"/>
        <end position="42"/>
    </location>
</feature>
<dbReference type="GO" id="GO:0009103">
    <property type="term" value="P:lipopolysaccharide biosynthetic process"/>
    <property type="evidence" value="ECO:0007669"/>
    <property type="project" value="UniProtKB-ARBA"/>
</dbReference>
<dbReference type="RefSeq" id="WP_089316799.1">
    <property type="nucleotide sequence ID" value="NZ_FZNP01000027.1"/>
</dbReference>
<dbReference type="PANTHER" id="PTHR33908:SF3">
    <property type="entry name" value="UNDECAPRENYL PHOSPHATE-ALPHA-4-AMINO-4-DEOXY-L-ARABINOSE ARABINOSYL TRANSFERASE"/>
    <property type="match status" value="1"/>
</dbReference>
<keyword evidence="4 10" id="KW-0808">Transferase</keyword>
<evidence type="ECO:0000256" key="4">
    <source>
        <dbReference type="ARBA" id="ARBA00022679"/>
    </source>
</evidence>
<feature type="transmembrane region" description="Helical" evidence="8">
    <location>
        <begin position="269"/>
        <end position="287"/>
    </location>
</feature>
<evidence type="ECO:0000256" key="3">
    <source>
        <dbReference type="ARBA" id="ARBA00022676"/>
    </source>
</evidence>
<dbReference type="GO" id="GO:0005886">
    <property type="term" value="C:plasma membrane"/>
    <property type="evidence" value="ECO:0007669"/>
    <property type="project" value="UniProtKB-SubCell"/>
</dbReference>
<feature type="transmembrane region" description="Helical" evidence="8">
    <location>
        <begin position="293"/>
        <end position="310"/>
    </location>
</feature>
<dbReference type="OrthoDB" id="5318634at2"/>
<dbReference type="InterPro" id="IPR038731">
    <property type="entry name" value="RgtA/B/C-like"/>
</dbReference>
<dbReference type="EMBL" id="FZNP01000027">
    <property type="protein sequence ID" value="SNS74710.1"/>
    <property type="molecule type" value="Genomic_DNA"/>
</dbReference>
<comment type="subcellular location">
    <subcellularLocation>
        <location evidence="1">Cell membrane</location>
        <topology evidence="1">Multi-pass membrane protein</topology>
    </subcellularLocation>
</comment>
<organism evidence="10 11">
    <name type="scientific">Actinomadura mexicana</name>
    <dbReference type="NCBI Taxonomy" id="134959"/>
    <lineage>
        <taxon>Bacteria</taxon>
        <taxon>Bacillati</taxon>
        <taxon>Actinomycetota</taxon>
        <taxon>Actinomycetes</taxon>
        <taxon>Streptosporangiales</taxon>
        <taxon>Thermomonosporaceae</taxon>
        <taxon>Actinomadura</taxon>
    </lineage>
</organism>
<keyword evidence="3 10" id="KW-0328">Glycosyltransferase</keyword>
<evidence type="ECO:0000256" key="7">
    <source>
        <dbReference type="ARBA" id="ARBA00023136"/>
    </source>
</evidence>
<keyword evidence="6 8" id="KW-1133">Transmembrane helix</keyword>
<feature type="transmembrane region" description="Helical" evidence="8">
    <location>
        <begin position="322"/>
        <end position="338"/>
    </location>
</feature>
<feature type="transmembrane region" description="Helical" evidence="8">
    <location>
        <begin position="350"/>
        <end position="371"/>
    </location>
</feature>
<keyword evidence="7 8" id="KW-0472">Membrane</keyword>
<keyword evidence="2" id="KW-1003">Cell membrane</keyword>
<dbReference type="Proteomes" id="UP000198420">
    <property type="component" value="Unassembled WGS sequence"/>
</dbReference>
<feature type="domain" description="Glycosyltransferase RgtA/B/C/D-like" evidence="9">
    <location>
        <begin position="80"/>
        <end position="233"/>
    </location>
</feature>
<sequence length="501" mass="54038">MAPTGTQSTTTALSGTAEHRATAWPYLVIPGVVTLGMCMWRISVPSYWRDESVSVTVGRGGLGALTNFISRIDTVHGLYYLLMHLVTRLGTSEVITRTPSAVASGVAAMGIAAIGGRLYSAKAGLYGGLLYGLLPITSRYGQEARQYAMVSAGAVLATYFLVRALQDSRPQIRWYAAYAAAMGLVGWLHLYVLFLMPAHAVTAGLWRHPQWRRRHLASWGLAALAAVALVSPLAVVARGQEAAQVSWLQRPGPRALYNLGLWVTGDGRALLLVLVAAVVVGTARLLVRDHRNAAALTVPWMCVPFALAWSVSQVHPVYHPRYILYSVCALALLGGVALDNAVGRLSVGRPWFAVAAAVTVLAVLALATLPAQLSERGPRSRPDDLRTLAATLRQHSHPGDAVLYLPADRQAFATAYAGAFARLNATALQDHETNLQPGSFRSALATESRVWLIQISPHRYRSAASPRDLAILKNDKGFRATDSRRFGSIRLTLYVRHTAGS</sequence>
<keyword evidence="11" id="KW-1185">Reference proteome</keyword>
<evidence type="ECO:0000256" key="8">
    <source>
        <dbReference type="SAM" id="Phobius"/>
    </source>
</evidence>
<dbReference type="GO" id="GO:0016763">
    <property type="term" value="F:pentosyltransferase activity"/>
    <property type="evidence" value="ECO:0007669"/>
    <property type="project" value="TreeGrafter"/>
</dbReference>
<evidence type="ECO:0000256" key="1">
    <source>
        <dbReference type="ARBA" id="ARBA00004651"/>
    </source>
</evidence>
<evidence type="ECO:0000256" key="5">
    <source>
        <dbReference type="ARBA" id="ARBA00022692"/>
    </source>
</evidence>
<feature type="transmembrane region" description="Helical" evidence="8">
    <location>
        <begin position="144"/>
        <end position="162"/>
    </location>
</feature>
<evidence type="ECO:0000259" key="9">
    <source>
        <dbReference type="Pfam" id="PF13231"/>
    </source>
</evidence>
<evidence type="ECO:0000313" key="10">
    <source>
        <dbReference type="EMBL" id="SNS74710.1"/>
    </source>
</evidence>
<dbReference type="GO" id="GO:0010041">
    <property type="term" value="P:response to iron(III) ion"/>
    <property type="evidence" value="ECO:0007669"/>
    <property type="project" value="TreeGrafter"/>
</dbReference>
<accession>A0A239GZZ5</accession>
<feature type="transmembrane region" description="Helical" evidence="8">
    <location>
        <begin position="216"/>
        <end position="237"/>
    </location>
</feature>
<keyword evidence="5 8" id="KW-0812">Transmembrane</keyword>
<dbReference type="PANTHER" id="PTHR33908">
    <property type="entry name" value="MANNOSYLTRANSFERASE YKCB-RELATED"/>
    <property type="match status" value="1"/>
</dbReference>
<feature type="transmembrane region" description="Helical" evidence="8">
    <location>
        <begin position="119"/>
        <end position="138"/>
    </location>
</feature>
<dbReference type="AlphaFoldDB" id="A0A239GZZ5"/>
<reference evidence="11" key="1">
    <citation type="submission" date="2017-06" db="EMBL/GenBank/DDBJ databases">
        <authorList>
            <person name="Varghese N."/>
            <person name="Submissions S."/>
        </authorList>
    </citation>
    <scope>NUCLEOTIDE SEQUENCE [LARGE SCALE GENOMIC DNA]</scope>
    <source>
        <strain evidence="11">DSM 44485</strain>
    </source>
</reference>
<name>A0A239GZZ5_9ACTN</name>
<proteinExistence type="predicted"/>
<protein>
    <submittedName>
        <fullName evidence="10">Mannosyltransferase</fullName>
    </submittedName>
</protein>
<dbReference type="InterPro" id="IPR050297">
    <property type="entry name" value="LipidA_mod_glycosyltrf_83"/>
</dbReference>
<evidence type="ECO:0000256" key="6">
    <source>
        <dbReference type="ARBA" id="ARBA00022989"/>
    </source>
</evidence>
<dbReference type="Pfam" id="PF13231">
    <property type="entry name" value="PMT_2"/>
    <property type="match status" value="1"/>
</dbReference>